<dbReference type="PANTHER" id="PTHR48022:SF7">
    <property type="entry name" value="MAJOR FACILITATOR SUPERFAMILY (MFS) PROFILE DOMAIN-CONTAINING PROTEIN-RELATED"/>
    <property type="match status" value="1"/>
</dbReference>
<evidence type="ECO:0000256" key="4">
    <source>
        <dbReference type="ARBA" id="ARBA00022692"/>
    </source>
</evidence>
<gene>
    <name evidence="9" type="ORF">AO440_003787</name>
</gene>
<keyword evidence="4 7" id="KW-0812">Transmembrane</keyword>
<name>A0A0W0CYU3_CANGB</name>
<dbReference type="PRINTS" id="PR00171">
    <property type="entry name" value="SUGRTRNSPORT"/>
</dbReference>
<feature type="transmembrane region" description="Helical" evidence="7">
    <location>
        <begin position="294"/>
        <end position="315"/>
    </location>
</feature>
<comment type="subcellular location">
    <subcellularLocation>
        <location evidence="1">Membrane</location>
        <topology evidence="1">Multi-pass membrane protein</topology>
    </subcellularLocation>
</comment>
<comment type="similarity">
    <text evidence="2">Belongs to the major facilitator superfamily. Sugar transporter (TC 2.A.1.1) family.</text>
</comment>
<sequence>MHKVDSIPKLTAFVFLVGYLMGMDLSSLGVFLNGDEFLSYFGTPTPIEQGLLMGANPLGGLIGSIFYVSLAKNCARLYSFRLSTIIWLIGCFIGIFVLEIWMIAVARFLKGITIGMLSIHITNYINEVFPSNIRGRTLAFVQVGYTFSIFSMHYYCVGLNTFKSHYAFRLAWGLEFIPAVAVIIATFWIPESPVYLLRNTIPQISQKIDVMKVKHDSDSENDPADISDNIDDIFKFECTSRILCIREILKLKTRNRLLMGTILQVLVQFTGINVILYYITYICEMAGLKEETKLLVSAVPYFINAVLSCFPLLYLDVVPRKLMTVIGSALLSTIMIAIAILMSTTGHEIEPIKGNKSLIWIVPKVPGLFILCLCFLFVGIYALSIACVPWIYTCELLPVSARAKGLPICMAIGWLMNFCITMTGPLLMQYLKWGVYLLFGSITLLLAFSVLLLFPETMIEKDRNSIKNCHNEDYSIEDIKTIVS</sequence>
<evidence type="ECO:0000256" key="2">
    <source>
        <dbReference type="ARBA" id="ARBA00010992"/>
    </source>
</evidence>
<comment type="caution">
    <text evidence="9">The sequence shown here is derived from an EMBL/GenBank/DDBJ whole genome shotgun (WGS) entry which is preliminary data.</text>
</comment>
<evidence type="ECO:0000256" key="7">
    <source>
        <dbReference type="SAM" id="Phobius"/>
    </source>
</evidence>
<evidence type="ECO:0000313" key="9">
    <source>
        <dbReference type="EMBL" id="KTB02160.1"/>
    </source>
</evidence>
<dbReference type="PROSITE" id="PS50850">
    <property type="entry name" value="MFS"/>
    <property type="match status" value="1"/>
</dbReference>
<accession>A0A0W0CYU3</accession>
<keyword evidence="5 7" id="KW-1133">Transmembrane helix</keyword>
<evidence type="ECO:0000256" key="3">
    <source>
        <dbReference type="ARBA" id="ARBA00022448"/>
    </source>
</evidence>
<evidence type="ECO:0000256" key="6">
    <source>
        <dbReference type="ARBA" id="ARBA00023136"/>
    </source>
</evidence>
<feature type="transmembrane region" description="Helical" evidence="7">
    <location>
        <begin position="12"/>
        <end position="31"/>
    </location>
</feature>
<protein>
    <submittedName>
        <fullName evidence="9">Putative metabolite transport protein</fullName>
    </submittedName>
</protein>
<evidence type="ECO:0000256" key="5">
    <source>
        <dbReference type="ARBA" id="ARBA00022989"/>
    </source>
</evidence>
<dbReference type="InterPro" id="IPR003663">
    <property type="entry name" value="Sugar/inositol_transpt"/>
</dbReference>
<feature type="transmembrane region" description="Helical" evidence="7">
    <location>
        <begin position="51"/>
        <end position="70"/>
    </location>
</feature>
<feature type="transmembrane region" description="Helical" evidence="7">
    <location>
        <begin position="405"/>
        <end position="427"/>
    </location>
</feature>
<feature type="transmembrane region" description="Helical" evidence="7">
    <location>
        <begin position="365"/>
        <end position="393"/>
    </location>
</feature>
<feature type="domain" description="Major facilitator superfamily (MFS) profile" evidence="8">
    <location>
        <begin position="10"/>
        <end position="458"/>
    </location>
</feature>
<dbReference type="EMBL" id="LLZZ01000126">
    <property type="protein sequence ID" value="KTB02160.1"/>
    <property type="molecule type" value="Genomic_DNA"/>
</dbReference>
<dbReference type="GO" id="GO:0016020">
    <property type="term" value="C:membrane"/>
    <property type="evidence" value="ECO:0007669"/>
    <property type="project" value="UniProtKB-SubCell"/>
</dbReference>
<dbReference type="InterPro" id="IPR005828">
    <property type="entry name" value="MFS_sugar_transport-like"/>
</dbReference>
<dbReference type="Gene3D" id="1.20.1250.20">
    <property type="entry name" value="MFS general substrate transporter like domains"/>
    <property type="match status" value="1"/>
</dbReference>
<evidence type="ECO:0000256" key="1">
    <source>
        <dbReference type="ARBA" id="ARBA00004141"/>
    </source>
</evidence>
<dbReference type="VEuPathDB" id="FungiDB:GVI51_K12551"/>
<dbReference type="VEuPathDB" id="FungiDB:CAGL0K12716g"/>
<feature type="transmembrane region" description="Helical" evidence="7">
    <location>
        <begin position="322"/>
        <end position="345"/>
    </location>
</feature>
<feature type="transmembrane region" description="Helical" evidence="7">
    <location>
        <begin position="167"/>
        <end position="189"/>
    </location>
</feature>
<dbReference type="GO" id="GO:0005351">
    <property type="term" value="F:carbohydrate:proton symporter activity"/>
    <property type="evidence" value="ECO:0007669"/>
    <property type="project" value="TreeGrafter"/>
</dbReference>
<dbReference type="Proteomes" id="UP000054886">
    <property type="component" value="Unassembled WGS sequence"/>
</dbReference>
<keyword evidence="6 7" id="KW-0472">Membrane</keyword>
<feature type="transmembrane region" description="Helical" evidence="7">
    <location>
        <begin position="433"/>
        <end position="454"/>
    </location>
</feature>
<dbReference type="PROSITE" id="PS00217">
    <property type="entry name" value="SUGAR_TRANSPORT_2"/>
    <property type="match status" value="1"/>
</dbReference>
<dbReference type="InterPro" id="IPR005829">
    <property type="entry name" value="Sugar_transporter_CS"/>
</dbReference>
<dbReference type="InterPro" id="IPR020846">
    <property type="entry name" value="MFS_dom"/>
</dbReference>
<reference evidence="9 10" key="1">
    <citation type="submission" date="2015-10" db="EMBL/GenBank/DDBJ databases">
        <title>Draft genomes sequences of Candida glabrata isolates 1A, 1B, 2A, 2B, 3A and 3B.</title>
        <authorList>
            <person name="Haavelsrud O.E."/>
            <person name="Gaustad P."/>
        </authorList>
    </citation>
    <scope>NUCLEOTIDE SEQUENCE [LARGE SCALE GENOMIC DNA]</scope>
    <source>
        <strain evidence="9">910700640</strain>
    </source>
</reference>
<feature type="transmembrane region" description="Helical" evidence="7">
    <location>
        <begin position="82"/>
        <end position="102"/>
    </location>
</feature>
<dbReference type="VEuPathDB" id="FungiDB:GWK60_K12463"/>
<organism evidence="9 10">
    <name type="scientific">Candida glabrata</name>
    <name type="common">Yeast</name>
    <name type="synonym">Torulopsis glabrata</name>
    <dbReference type="NCBI Taxonomy" id="5478"/>
    <lineage>
        <taxon>Eukaryota</taxon>
        <taxon>Fungi</taxon>
        <taxon>Dikarya</taxon>
        <taxon>Ascomycota</taxon>
        <taxon>Saccharomycotina</taxon>
        <taxon>Saccharomycetes</taxon>
        <taxon>Saccharomycetales</taxon>
        <taxon>Saccharomycetaceae</taxon>
        <taxon>Nakaseomyces</taxon>
    </lineage>
</organism>
<dbReference type="SUPFAM" id="SSF103473">
    <property type="entry name" value="MFS general substrate transporter"/>
    <property type="match status" value="1"/>
</dbReference>
<evidence type="ECO:0000259" key="8">
    <source>
        <dbReference type="PROSITE" id="PS50850"/>
    </source>
</evidence>
<dbReference type="InterPro" id="IPR050360">
    <property type="entry name" value="MFS_Sugar_Transporters"/>
</dbReference>
<feature type="transmembrane region" description="Helical" evidence="7">
    <location>
        <begin position="137"/>
        <end position="155"/>
    </location>
</feature>
<dbReference type="PANTHER" id="PTHR48022">
    <property type="entry name" value="PLASTIDIC GLUCOSE TRANSPORTER 4"/>
    <property type="match status" value="1"/>
</dbReference>
<dbReference type="VEuPathDB" id="FungiDB:B1J91_K12716g"/>
<dbReference type="InterPro" id="IPR036259">
    <property type="entry name" value="MFS_trans_sf"/>
</dbReference>
<evidence type="ECO:0000313" key="10">
    <source>
        <dbReference type="Proteomes" id="UP000054886"/>
    </source>
</evidence>
<dbReference type="Pfam" id="PF00083">
    <property type="entry name" value="Sugar_tr"/>
    <property type="match status" value="1"/>
</dbReference>
<keyword evidence="3" id="KW-0813">Transport</keyword>
<dbReference type="AlphaFoldDB" id="A0A0W0CYU3"/>
<proteinExistence type="inferred from homology"/>
<feature type="transmembrane region" description="Helical" evidence="7">
    <location>
        <begin position="257"/>
        <end position="282"/>
    </location>
</feature>